<reference evidence="1" key="1">
    <citation type="submission" date="2019-02" db="EMBL/GenBank/DDBJ databases">
        <title>Genetic diversity of Spodoptera frugiperda multiple nucleopolyhedovirus and pathogenicity against corn- and rice-strain S. frugiperda larvae.</title>
        <authorList>
            <person name="Harrison R.L."/>
            <person name="Rowley D.L."/>
            <person name="Popham H.J."/>
        </authorList>
    </citation>
    <scope>NUCLEOTIDE SEQUENCE</scope>
    <source>
        <strain evidence="1">IIBBL BCIPV 459</strain>
    </source>
</reference>
<sequence length="142" mass="17342">MEALLYKRLHNYYCWEDKNIIACSLPDRVFYRCFNDNGYNLFVVCDAFDKTIRLNPRNYRLLDAIPYKFVQRDVIFNEDDLDKNLRINPIIDISENVPFYKYEMFQFLAGFLEHFADINNDFDYDNCKSYESVRYLKIYRKI</sequence>
<organism evidence="1">
    <name type="scientific">Spodoptera frugiperda nuclear polyhedrosis virus</name>
    <name type="common">SfNPV</name>
    <dbReference type="NCBI Taxonomy" id="10455"/>
    <lineage>
        <taxon>Viruses</taxon>
        <taxon>Viruses incertae sedis</taxon>
        <taxon>Naldaviricetes</taxon>
        <taxon>Lefavirales</taxon>
        <taxon>Baculoviridae</taxon>
        <taxon>Alphabaculovirus</taxon>
        <taxon>Alphabaculovirus spofrugiperdae</taxon>
    </lineage>
</organism>
<accession>A0A7G3W7S1</accession>
<name>A0A7G3W7S1_NPVSF</name>
<protein>
    <submittedName>
        <fullName evidence="1">Uncharacterized protein</fullName>
    </submittedName>
</protein>
<dbReference type="EMBL" id="MK503924">
    <property type="protein sequence ID" value="QED40128.1"/>
    <property type="molecule type" value="Genomic_DNA"/>
</dbReference>
<evidence type="ECO:0000313" key="1">
    <source>
        <dbReference type="EMBL" id="QED40128.1"/>
    </source>
</evidence>
<proteinExistence type="predicted"/>
<organismHost>
    <name type="scientific">Lepidoptera</name>
    <name type="common">moths &amp; butterflies</name>
    <dbReference type="NCBI Taxonomy" id="7088"/>
</organismHost>